<keyword evidence="5 7" id="KW-0067">ATP-binding</keyword>
<evidence type="ECO:0000256" key="2">
    <source>
        <dbReference type="ARBA" id="ARBA00022723"/>
    </source>
</evidence>
<dbReference type="Pfam" id="PF00749">
    <property type="entry name" value="tRNA-synt_1c"/>
    <property type="match status" value="1"/>
</dbReference>
<dbReference type="PANTHER" id="PTHR43311:SF1">
    <property type="entry name" value="GLUTAMYL-Q TRNA(ASP) SYNTHETASE"/>
    <property type="match status" value="1"/>
</dbReference>
<comment type="caution">
    <text evidence="9">The sequence shown here is derived from an EMBL/GenBank/DDBJ whole genome shotgun (WGS) entry which is preliminary data.</text>
</comment>
<keyword evidence="3 7" id="KW-0547">Nucleotide-binding</keyword>
<keyword evidence="7" id="KW-0648">Protein biosynthesis</keyword>
<evidence type="ECO:0000256" key="5">
    <source>
        <dbReference type="ARBA" id="ARBA00022840"/>
    </source>
</evidence>
<reference evidence="9 10" key="1">
    <citation type="submission" date="2020-10" db="EMBL/GenBank/DDBJ databases">
        <title>Genomic Encyclopedia of Type Strains, Phase IV (KMG-IV): sequencing the most valuable type-strain genomes for metagenomic binning, comparative biology and taxonomic classification.</title>
        <authorList>
            <person name="Goeker M."/>
        </authorList>
    </citation>
    <scope>NUCLEOTIDE SEQUENCE [LARGE SCALE GENOMIC DNA]</scope>
    <source>
        <strain evidence="9 10">DSM 4194</strain>
    </source>
</reference>
<dbReference type="PRINTS" id="PR00987">
    <property type="entry name" value="TRNASYNTHGLU"/>
</dbReference>
<organism evidence="9 10">
    <name type="scientific">Desulfomicrobium macestii</name>
    <dbReference type="NCBI Taxonomy" id="90731"/>
    <lineage>
        <taxon>Bacteria</taxon>
        <taxon>Pseudomonadati</taxon>
        <taxon>Thermodesulfobacteriota</taxon>
        <taxon>Desulfovibrionia</taxon>
        <taxon>Desulfovibrionales</taxon>
        <taxon>Desulfomicrobiaceae</taxon>
        <taxon>Desulfomicrobium</taxon>
    </lineage>
</organism>
<feature type="domain" description="Glutamyl/glutaminyl-tRNA synthetase class Ib catalytic" evidence="8">
    <location>
        <begin position="12"/>
        <end position="293"/>
    </location>
</feature>
<protein>
    <submittedName>
        <fullName evidence="9">Glutamyl-tRNA synthetase</fullName>
        <ecNumber evidence="9">6.1.1.17</ecNumber>
    </submittedName>
</protein>
<dbReference type="InterPro" id="IPR049940">
    <property type="entry name" value="GluQ/Sye"/>
</dbReference>
<evidence type="ECO:0000313" key="10">
    <source>
        <dbReference type="Proteomes" id="UP000639010"/>
    </source>
</evidence>
<proteinExistence type="inferred from homology"/>
<sequence>MKSFAPNPETPVRGRLAPSPTGHLHLGNAWSFLLCWLAVRSAGGRLVLRMEDIDPERSRPYFAEEIMRDLAWLGLDWDEGPDLGGPYAPYTQQERLERYAEVIEALTRLGRTYPCYCTRKELRTMASAPHLEDAGPVYPGTCLGLDVAACREREAEGRRPALRLHGAGETRFDDLLHGEVRLDWAQCGGDFPLRRSDGVISYQLAVALDDMDQAINLVVRGADILPCTPRQIFIFDLLQAPVPRYAHVPLLFDHEGVRLAKRHQSLELRALRETGISPRAVAGYLGHLAGLLPEGVAVAPAEIISEFEWEKIPQGPVVLQDQVEIVLKGIL</sequence>
<dbReference type="RefSeq" id="WP_192625011.1">
    <property type="nucleotide sequence ID" value="NZ_JADBGG010000052.1"/>
</dbReference>
<dbReference type="InterPro" id="IPR020058">
    <property type="entry name" value="Glu/Gln-tRNA-synth_Ib_cat-dom"/>
</dbReference>
<dbReference type="Proteomes" id="UP000639010">
    <property type="component" value="Unassembled WGS sequence"/>
</dbReference>
<keyword evidence="6 7" id="KW-0030">Aminoacyl-tRNA synthetase</keyword>
<dbReference type="NCBIfam" id="NF004315">
    <property type="entry name" value="PRK05710.1-4"/>
    <property type="match status" value="1"/>
</dbReference>
<name>A0ABR9H9A7_9BACT</name>
<keyword evidence="1 7" id="KW-0436">Ligase</keyword>
<dbReference type="SUPFAM" id="SSF52374">
    <property type="entry name" value="Nucleotidylyl transferase"/>
    <property type="match status" value="1"/>
</dbReference>
<dbReference type="InterPro" id="IPR001412">
    <property type="entry name" value="aa-tRNA-synth_I_CS"/>
</dbReference>
<evidence type="ECO:0000313" key="9">
    <source>
        <dbReference type="EMBL" id="MBE1427250.1"/>
    </source>
</evidence>
<evidence type="ECO:0000256" key="4">
    <source>
        <dbReference type="ARBA" id="ARBA00022833"/>
    </source>
</evidence>
<dbReference type="PANTHER" id="PTHR43311">
    <property type="entry name" value="GLUTAMATE--TRNA LIGASE"/>
    <property type="match status" value="1"/>
</dbReference>
<dbReference type="InterPro" id="IPR014729">
    <property type="entry name" value="Rossmann-like_a/b/a_fold"/>
</dbReference>
<evidence type="ECO:0000256" key="6">
    <source>
        <dbReference type="ARBA" id="ARBA00023146"/>
    </source>
</evidence>
<keyword evidence="10" id="KW-1185">Reference proteome</keyword>
<evidence type="ECO:0000256" key="7">
    <source>
        <dbReference type="RuleBase" id="RU363037"/>
    </source>
</evidence>
<gene>
    <name evidence="9" type="ORF">H4684_003941</name>
</gene>
<keyword evidence="2" id="KW-0479">Metal-binding</keyword>
<dbReference type="Gene3D" id="3.40.50.620">
    <property type="entry name" value="HUPs"/>
    <property type="match status" value="1"/>
</dbReference>
<accession>A0ABR9H9A7</accession>
<evidence type="ECO:0000259" key="8">
    <source>
        <dbReference type="Pfam" id="PF00749"/>
    </source>
</evidence>
<dbReference type="EC" id="6.1.1.17" evidence="9"/>
<keyword evidence="4" id="KW-0862">Zinc</keyword>
<comment type="similarity">
    <text evidence="7">Belongs to the class-I aminoacyl-tRNA synthetase family.</text>
</comment>
<dbReference type="GO" id="GO:0004818">
    <property type="term" value="F:glutamate-tRNA ligase activity"/>
    <property type="evidence" value="ECO:0007669"/>
    <property type="project" value="UniProtKB-EC"/>
</dbReference>
<dbReference type="PROSITE" id="PS00178">
    <property type="entry name" value="AA_TRNA_LIGASE_I"/>
    <property type="match status" value="1"/>
</dbReference>
<evidence type="ECO:0000256" key="1">
    <source>
        <dbReference type="ARBA" id="ARBA00022598"/>
    </source>
</evidence>
<dbReference type="EMBL" id="JADBGG010000052">
    <property type="protein sequence ID" value="MBE1427250.1"/>
    <property type="molecule type" value="Genomic_DNA"/>
</dbReference>
<evidence type="ECO:0000256" key="3">
    <source>
        <dbReference type="ARBA" id="ARBA00022741"/>
    </source>
</evidence>
<dbReference type="InterPro" id="IPR000924">
    <property type="entry name" value="Glu/Gln-tRNA-synth"/>
</dbReference>